<dbReference type="FunFam" id="3.30.160.60:FF:000446">
    <property type="entry name" value="Zinc finger protein"/>
    <property type="match status" value="1"/>
</dbReference>
<dbReference type="GO" id="GO:0000977">
    <property type="term" value="F:RNA polymerase II transcription regulatory region sequence-specific DNA binding"/>
    <property type="evidence" value="ECO:0007669"/>
    <property type="project" value="TreeGrafter"/>
</dbReference>
<dbReference type="PROSITE" id="PS50950">
    <property type="entry name" value="ZF_THAP"/>
    <property type="match status" value="1"/>
</dbReference>
<gene>
    <name evidence="12" type="ORF">L9F63_026354</name>
</gene>
<dbReference type="Gene3D" id="3.40.1800.20">
    <property type="match status" value="1"/>
</dbReference>
<keyword evidence="2" id="KW-0677">Repeat</keyword>
<dbReference type="InterPro" id="IPR012934">
    <property type="entry name" value="Znf_AD"/>
</dbReference>
<evidence type="ECO:0000259" key="9">
    <source>
        <dbReference type="PROSITE" id="PS50157"/>
    </source>
</evidence>
<sequence>MSNSRRRCAALNCPGTATLTHRFPKDFVRCQIWAERAGCLHLLKKGVEVMNSNYRLCSDHFSDNSYTSTERKRLSNFALPEIFSRHSGLYGRRVTKHLCHEDSNKCSVDTLCRTCARVCEDLIPVFSDKGLEMQLVEKIHTHLPIMVTREDVLPLAICLSCVEKLETCNEFVHCSLQADAMLRSILSLQTALEIEDEENKKPADIEIKEQQSSSNELKKKQDVIEPVENEINSDKCITTVEQYGTESKINSINPKFKVVVMKMKNAKNLSSDAQMEKALNMLKNLDSAPVSCTLRYLLKEHMNVHTNVRPYKCSHCVKSFHKRCQLRQHVVIHLNTRQHKCPVCGKGFNRLGNMKAHARRHLNSNCYTCKLCKTTFSSFSEIIQHRKSHKHKDPEQSMKQQAHQNENVCILCGQNFNQKDDLDIHFETFHTTDIIVASNTLMINSDTLVALPGIMEDDQKSFEYKYIFRNFIGIIYSMVY</sequence>
<evidence type="ECO:0000256" key="3">
    <source>
        <dbReference type="ARBA" id="ARBA00022771"/>
    </source>
</evidence>
<dbReference type="AlphaFoldDB" id="A0AAD8AIM3"/>
<dbReference type="PANTHER" id="PTHR24409">
    <property type="entry name" value="ZINC FINGER PROTEIN 142"/>
    <property type="match status" value="1"/>
</dbReference>
<dbReference type="InterPro" id="IPR013087">
    <property type="entry name" value="Znf_C2H2_type"/>
</dbReference>
<dbReference type="Gene3D" id="3.30.160.60">
    <property type="entry name" value="Classic Zinc Finger"/>
    <property type="match status" value="3"/>
</dbReference>
<dbReference type="SUPFAM" id="SSF57716">
    <property type="entry name" value="Glucocorticoid receptor-like (DNA-binding domain)"/>
    <property type="match status" value="2"/>
</dbReference>
<proteinExistence type="predicted"/>
<evidence type="ECO:0000313" key="13">
    <source>
        <dbReference type="Proteomes" id="UP001233999"/>
    </source>
</evidence>
<reference evidence="12" key="1">
    <citation type="journal article" date="2023" name="IScience">
        <title>Live-bearing cockroach genome reveals convergent evolutionary mechanisms linked to viviparity in insects and beyond.</title>
        <authorList>
            <person name="Fouks B."/>
            <person name="Harrison M.C."/>
            <person name="Mikhailova A.A."/>
            <person name="Marchal E."/>
            <person name="English S."/>
            <person name="Carruthers M."/>
            <person name="Jennings E.C."/>
            <person name="Chiamaka E.L."/>
            <person name="Frigard R.A."/>
            <person name="Pippel M."/>
            <person name="Attardo G.M."/>
            <person name="Benoit J.B."/>
            <person name="Bornberg-Bauer E."/>
            <person name="Tobe S.S."/>
        </authorList>
    </citation>
    <scope>NUCLEOTIDE SEQUENCE</scope>
    <source>
        <strain evidence="12">Stay&amp;Tobe</strain>
    </source>
</reference>
<dbReference type="GO" id="GO:0000981">
    <property type="term" value="F:DNA-binding transcription factor activity, RNA polymerase II-specific"/>
    <property type="evidence" value="ECO:0007669"/>
    <property type="project" value="TreeGrafter"/>
</dbReference>
<organism evidence="12 13">
    <name type="scientific">Diploptera punctata</name>
    <name type="common">Pacific beetle cockroach</name>
    <dbReference type="NCBI Taxonomy" id="6984"/>
    <lineage>
        <taxon>Eukaryota</taxon>
        <taxon>Metazoa</taxon>
        <taxon>Ecdysozoa</taxon>
        <taxon>Arthropoda</taxon>
        <taxon>Hexapoda</taxon>
        <taxon>Insecta</taxon>
        <taxon>Pterygota</taxon>
        <taxon>Neoptera</taxon>
        <taxon>Polyneoptera</taxon>
        <taxon>Dictyoptera</taxon>
        <taxon>Blattodea</taxon>
        <taxon>Blaberoidea</taxon>
        <taxon>Blaberidae</taxon>
        <taxon>Diplopterinae</taxon>
        <taxon>Diploptera</taxon>
    </lineage>
</organism>
<keyword evidence="1 8" id="KW-0479">Metal-binding</keyword>
<dbReference type="SMART" id="SM00868">
    <property type="entry name" value="zf-AD"/>
    <property type="match status" value="1"/>
</dbReference>
<feature type="binding site" evidence="8">
    <location>
        <position position="161"/>
    </location>
    <ligand>
        <name>Zn(2+)</name>
        <dbReference type="ChEBI" id="CHEBI:29105"/>
    </ligand>
</feature>
<feature type="non-terminal residue" evidence="12">
    <location>
        <position position="480"/>
    </location>
</feature>
<dbReference type="SMART" id="SM00355">
    <property type="entry name" value="ZnF_C2H2"/>
    <property type="match status" value="4"/>
</dbReference>
<reference evidence="12" key="2">
    <citation type="submission" date="2023-05" db="EMBL/GenBank/DDBJ databases">
        <authorList>
            <person name="Fouks B."/>
        </authorList>
    </citation>
    <scope>NUCLEOTIDE SEQUENCE</scope>
    <source>
        <strain evidence="12">Stay&amp;Tobe</strain>
        <tissue evidence="12">Testes</tissue>
    </source>
</reference>
<evidence type="ECO:0000259" key="11">
    <source>
        <dbReference type="PROSITE" id="PS51915"/>
    </source>
</evidence>
<feature type="domain" description="C2H2-type" evidence="9">
    <location>
        <begin position="339"/>
        <end position="366"/>
    </location>
</feature>
<evidence type="ECO:0000256" key="1">
    <source>
        <dbReference type="ARBA" id="ARBA00022723"/>
    </source>
</evidence>
<dbReference type="PROSITE" id="PS50157">
    <property type="entry name" value="ZINC_FINGER_C2H2_2"/>
    <property type="match status" value="4"/>
</dbReference>
<feature type="domain" description="ZAD" evidence="11">
    <location>
        <begin position="110"/>
        <end position="185"/>
    </location>
</feature>
<keyword evidence="4 8" id="KW-0862">Zinc</keyword>
<feature type="domain" description="THAP-type" evidence="10">
    <location>
        <begin position="1"/>
        <end position="83"/>
    </location>
</feature>
<evidence type="ECO:0000313" key="12">
    <source>
        <dbReference type="EMBL" id="KAJ9599795.1"/>
    </source>
</evidence>
<keyword evidence="3 6" id="KW-0863">Zinc-finger</keyword>
<evidence type="ECO:0000256" key="5">
    <source>
        <dbReference type="ARBA" id="ARBA00023125"/>
    </source>
</evidence>
<comment type="caution">
    <text evidence="12">The sequence shown here is derived from an EMBL/GenBank/DDBJ whole genome shotgun (WGS) entry which is preliminary data.</text>
</comment>
<protein>
    <submittedName>
        <fullName evidence="12">Uncharacterized protein</fullName>
    </submittedName>
</protein>
<name>A0AAD8AIM3_DIPPU</name>
<dbReference type="Pfam" id="PF05485">
    <property type="entry name" value="THAP"/>
    <property type="match status" value="1"/>
</dbReference>
<evidence type="ECO:0000256" key="7">
    <source>
        <dbReference type="PROSITE-ProRule" id="PRU00309"/>
    </source>
</evidence>
<dbReference type="EMBL" id="JASPKZ010000485">
    <property type="protein sequence ID" value="KAJ9599795.1"/>
    <property type="molecule type" value="Genomic_DNA"/>
</dbReference>
<dbReference type="SUPFAM" id="SSF57667">
    <property type="entry name" value="beta-beta-alpha zinc fingers"/>
    <property type="match status" value="2"/>
</dbReference>
<evidence type="ECO:0000259" key="10">
    <source>
        <dbReference type="PROSITE" id="PS50950"/>
    </source>
</evidence>
<dbReference type="GO" id="GO:0008270">
    <property type="term" value="F:zinc ion binding"/>
    <property type="evidence" value="ECO:0007669"/>
    <property type="project" value="UniProtKB-UniRule"/>
</dbReference>
<feature type="binding site" evidence="8">
    <location>
        <position position="158"/>
    </location>
    <ligand>
        <name>Zn(2+)</name>
        <dbReference type="ChEBI" id="CHEBI:29105"/>
    </ligand>
</feature>
<dbReference type="InterPro" id="IPR036236">
    <property type="entry name" value="Znf_C2H2_sf"/>
</dbReference>
<keyword evidence="5 7" id="KW-0238">DNA-binding</keyword>
<feature type="binding site" evidence="8">
    <location>
        <position position="115"/>
    </location>
    <ligand>
        <name>Zn(2+)</name>
        <dbReference type="ChEBI" id="CHEBI:29105"/>
    </ligand>
</feature>
<keyword evidence="13" id="KW-1185">Reference proteome</keyword>
<dbReference type="SMART" id="SM00980">
    <property type="entry name" value="THAP"/>
    <property type="match status" value="1"/>
</dbReference>
<dbReference type="GO" id="GO:0005634">
    <property type="term" value="C:nucleus"/>
    <property type="evidence" value="ECO:0007669"/>
    <property type="project" value="InterPro"/>
</dbReference>
<dbReference type="Pfam" id="PF07776">
    <property type="entry name" value="zf-AD"/>
    <property type="match status" value="1"/>
</dbReference>
<dbReference type="Proteomes" id="UP001233999">
    <property type="component" value="Unassembled WGS sequence"/>
</dbReference>
<evidence type="ECO:0000256" key="8">
    <source>
        <dbReference type="PROSITE-ProRule" id="PRU01263"/>
    </source>
</evidence>
<dbReference type="PROSITE" id="PS00028">
    <property type="entry name" value="ZINC_FINGER_C2H2_1"/>
    <property type="match status" value="4"/>
</dbReference>
<dbReference type="Pfam" id="PF13912">
    <property type="entry name" value="zf-C2H2_6"/>
    <property type="match status" value="1"/>
</dbReference>
<dbReference type="PANTHER" id="PTHR24409:SF295">
    <property type="entry name" value="AZ2-RELATED"/>
    <property type="match status" value="1"/>
</dbReference>
<feature type="domain" description="C2H2-type" evidence="9">
    <location>
        <begin position="367"/>
        <end position="394"/>
    </location>
</feature>
<feature type="domain" description="C2H2-type" evidence="9">
    <location>
        <begin position="311"/>
        <end position="338"/>
    </location>
</feature>
<feature type="binding site" evidence="8">
    <location>
        <position position="112"/>
    </location>
    <ligand>
        <name>Zn(2+)</name>
        <dbReference type="ChEBI" id="CHEBI:29105"/>
    </ligand>
</feature>
<feature type="domain" description="C2H2-type" evidence="9">
    <location>
        <begin position="407"/>
        <end position="435"/>
    </location>
</feature>
<dbReference type="SMART" id="SM00692">
    <property type="entry name" value="DM3"/>
    <property type="match status" value="1"/>
</dbReference>
<evidence type="ECO:0000256" key="2">
    <source>
        <dbReference type="ARBA" id="ARBA00022737"/>
    </source>
</evidence>
<dbReference type="PROSITE" id="PS51915">
    <property type="entry name" value="ZAD"/>
    <property type="match status" value="1"/>
</dbReference>
<evidence type="ECO:0000256" key="6">
    <source>
        <dbReference type="PROSITE-ProRule" id="PRU00042"/>
    </source>
</evidence>
<dbReference type="Pfam" id="PF00096">
    <property type="entry name" value="zf-C2H2"/>
    <property type="match status" value="1"/>
</dbReference>
<dbReference type="InterPro" id="IPR006612">
    <property type="entry name" value="THAP_Znf"/>
</dbReference>
<accession>A0AAD8AIM3</accession>
<evidence type="ECO:0000256" key="4">
    <source>
        <dbReference type="ARBA" id="ARBA00022833"/>
    </source>
</evidence>